<keyword evidence="3 6" id="KW-0812">Transmembrane</keyword>
<feature type="transmembrane region" description="Helical" evidence="6">
    <location>
        <begin position="37"/>
        <end position="55"/>
    </location>
</feature>
<evidence type="ECO:0000256" key="5">
    <source>
        <dbReference type="ARBA" id="ARBA00023136"/>
    </source>
</evidence>
<feature type="transmembrane region" description="Helical" evidence="6">
    <location>
        <begin position="130"/>
        <end position="148"/>
    </location>
</feature>
<dbReference type="CDD" id="cd13125">
    <property type="entry name" value="MATE_like_10"/>
    <property type="match status" value="1"/>
</dbReference>
<dbReference type="InterPro" id="IPR002797">
    <property type="entry name" value="Polysacc_synth"/>
</dbReference>
<keyword evidence="5 6" id="KW-0472">Membrane</keyword>
<gene>
    <name evidence="7" type="ORF">SAMN04487951_11941</name>
</gene>
<protein>
    <submittedName>
        <fullName evidence="7">Polysaccharide transporter, PST family</fullName>
    </submittedName>
</protein>
<name>A0A1H0IC45_9GAMM</name>
<dbReference type="PANTHER" id="PTHR30250">
    <property type="entry name" value="PST FAMILY PREDICTED COLANIC ACID TRANSPORTER"/>
    <property type="match status" value="1"/>
</dbReference>
<dbReference type="GO" id="GO:0009246">
    <property type="term" value="P:enterobacterial common antigen biosynthetic process"/>
    <property type="evidence" value="ECO:0007669"/>
    <property type="project" value="InterPro"/>
</dbReference>
<feature type="transmembrane region" description="Helical" evidence="6">
    <location>
        <begin position="350"/>
        <end position="368"/>
    </location>
</feature>
<keyword evidence="2" id="KW-1003">Cell membrane</keyword>
<sequence>MSIYNSSNSRGLVRAMLVIGSSQVVNIFLAIIRLKVVAVLLGPAGVGLLGMYNNLQQMLGNAAGLGMGSSGVRQIAVVRSDAETLSRVSRVLLVAHFLQGTLAMVALWAIRSPLAVWLTGDSTLATEVGLVGISIFLMLLATAYTTILQGLRKIGDLARVTIIGSLAATLVGLIAVWCLGRSGLILFLIVQPLANLCAAVFFICKLPQLNYGRSLQLAEIWETWKPMARLGAAFMVGGLATTGTLLLVRATITRELGLDAAGYFAAAWGITMTYVGFLLGAMGADYYPRLAEVIQDRSLANQLMNDQAQLGLAIGGPVLLIMIGWAPWLIDALYASDFGPATSLLQWQTVGNVFKLASWALSFSIVAAAQAKTFFFMELSFNVVFLSIIWFLLPTFGLEITGVSFLLGYMFYFLTVYLLVRKKRGFRWQLLSLKLFGFHVFFAVLLLALALNIPTTSLIISPIIAVLAGIIGLRIVLKKTGPEGRVADYGYKIFSKLGWPIRGQSE</sequence>
<organism evidence="7 8">
    <name type="scientific">Vreelandella arcis</name>
    <dbReference type="NCBI Taxonomy" id="416873"/>
    <lineage>
        <taxon>Bacteria</taxon>
        <taxon>Pseudomonadati</taxon>
        <taxon>Pseudomonadota</taxon>
        <taxon>Gammaproteobacteria</taxon>
        <taxon>Oceanospirillales</taxon>
        <taxon>Halomonadaceae</taxon>
        <taxon>Vreelandella</taxon>
    </lineage>
</organism>
<evidence type="ECO:0000256" key="4">
    <source>
        <dbReference type="ARBA" id="ARBA00022989"/>
    </source>
</evidence>
<feature type="transmembrane region" description="Helical" evidence="6">
    <location>
        <begin position="400"/>
        <end position="420"/>
    </location>
</feature>
<dbReference type="OrthoDB" id="9769862at2"/>
<dbReference type="AlphaFoldDB" id="A0A1H0IC45"/>
<evidence type="ECO:0000256" key="3">
    <source>
        <dbReference type="ARBA" id="ARBA00022692"/>
    </source>
</evidence>
<evidence type="ECO:0000313" key="8">
    <source>
        <dbReference type="Proteomes" id="UP000199677"/>
    </source>
</evidence>
<reference evidence="8" key="1">
    <citation type="submission" date="2016-10" db="EMBL/GenBank/DDBJ databases">
        <authorList>
            <person name="Varghese N."/>
            <person name="Submissions S."/>
        </authorList>
    </citation>
    <scope>NUCLEOTIDE SEQUENCE [LARGE SCALE GENOMIC DNA]</scope>
    <source>
        <strain evidence="8">CGMCC 1.6494</strain>
    </source>
</reference>
<dbReference type="STRING" id="416873.SAMN04487951_11941"/>
<dbReference type="GO" id="GO:0005886">
    <property type="term" value="C:plasma membrane"/>
    <property type="evidence" value="ECO:0007669"/>
    <property type="project" value="UniProtKB-SubCell"/>
</dbReference>
<dbReference type="InterPro" id="IPR044550">
    <property type="entry name" value="WzxE"/>
</dbReference>
<accession>A0A1H0IC45</accession>
<feature type="transmembrane region" description="Helical" evidence="6">
    <location>
        <begin position="432"/>
        <end position="453"/>
    </location>
</feature>
<feature type="transmembrane region" description="Helical" evidence="6">
    <location>
        <begin position="185"/>
        <end position="206"/>
    </location>
</feature>
<feature type="transmembrane region" description="Helical" evidence="6">
    <location>
        <begin position="227"/>
        <end position="248"/>
    </location>
</feature>
<feature type="transmembrane region" description="Helical" evidence="6">
    <location>
        <begin position="260"/>
        <end position="287"/>
    </location>
</feature>
<dbReference type="Proteomes" id="UP000199677">
    <property type="component" value="Unassembled WGS sequence"/>
</dbReference>
<dbReference type="PANTHER" id="PTHR30250:SF11">
    <property type="entry name" value="O-ANTIGEN TRANSPORTER-RELATED"/>
    <property type="match status" value="1"/>
</dbReference>
<feature type="transmembrane region" description="Helical" evidence="6">
    <location>
        <begin position="160"/>
        <end position="179"/>
    </location>
</feature>
<dbReference type="RefSeq" id="WP_089707873.1">
    <property type="nucleotide sequence ID" value="NZ_FNII01000019.1"/>
</dbReference>
<feature type="transmembrane region" description="Helical" evidence="6">
    <location>
        <begin position="459"/>
        <end position="477"/>
    </location>
</feature>
<proteinExistence type="predicted"/>
<feature type="transmembrane region" description="Helical" evidence="6">
    <location>
        <begin position="308"/>
        <end position="330"/>
    </location>
</feature>
<keyword evidence="8" id="KW-1185">Reference proteome</keyword>
<evidence type="ECO:0000256" key="1">
    <source>
        <dbReference type="ARBA" id="ARBA00004651"/>
    </source>
</evidence>
<evidence type="ECO:0000256" key="6">
    <source>
        <dbReference type="SAM" id="Phobius"/>
    </source>
</evidence>
<evidence type="ECO:0000313" key="7">
    <source>
        <dbReference type="EMBL" id="SDO29024.1"/>
    </source>
</evidence>
<dbReference type="Pfam" id="PF01943">
    <property type="entry name" value="Polysacc_synt"/>
    <property type="match status" value="1"/>
</dbReference>
<feature type="transmembrane region" description="Helical" evidence="6">
    <location>
        <begin position="12"/>
        <end position="31"/>
    </location>
</feature>
<keyword evidence="4 6" id="KW-1133">Transmembrane helix</keyword>
<feature type="transmembrane region" description="Helical" evidence="6">
    <location>
        <begin position="91"/>
        <end position="110"/>
    </location>
</feature>
<comment type="subcellular location">
    <subcellularLocation>
        <location evidence="1">Cell membrane</location>
        <topology evidence="1">Multi-pass membrane protein</topology>
    </subcellularLocation>
</comment>
<feature type="transmembrane region" description="Helical" evidence="6">
    <location>
        <begin position="375"/>
        <end position="394"/>
    </location>
</feature>
<evidence type="ECO:0000256" key="2">
    <source>
        <dbReference type="ARBA" id="ARBA00022475"/>
    </source>
</evidence>
<dbReference type="EMBL" id="FNII01000019">
    <property type="protein sequence ID" value="SDO29024.1"/>
    <property type="molecule type" value="Genomic_DNA"/>
</dbReference>
<dbReference type="InterPro" id="IPR050833">
    <property type="entry name" value="Poly_Biosynth_Transport"/>
</dbReference>